<keyword evidence="2" id="KW-1185">Reference proteome</keyword>
<accession>A0ABY6JIC9</accession>
<gene>
    <name evidence="1" type="primary">pilM</name>
    <name evidence="1" type="ORF">KFZ77_01435</name>
</gene>
<dbReference type="Pfam" id="PF11104">
    <property type="entry name" value="PilM_2"/>
    <property type="match status" value="1"/>
</dbReference>
<dbReference type="SUPFAM" id="SSF53067">
    <property type="entry name" value="Actin-like ATPase domain"/>
    <property type="match status" value="1"/>
</dbReference>
<dbReference type="Gene3D" id="3.30.420.40">
    <property type="match status" value="1"/>
</dbReference>
<dbReference type="InterPro" id="IPR005883">
    <property type="entry name" value="PilM"/>
</dbReference>
<dbReference type="PANTHER" id="PTHR32432:SF3">
    <property type="entry name" value="ETHANOLAMINE UTILIZATION PROTEIN EUTJ"/>
    <property type="match status" value="1"/>
</dbReference>
<dbReference type="InterPro" id="IPR050696">
    <property type="entry name" value="FtsA/MreB"/>
</dbReference>
<name>A0ABY6JIC9_9ENTR</name>
<dbReference type="PANTHER" id="PTHR32432">
    <property type="entry name" value="CELL DIVISION PROTEIN FTSA-RELATED"/>
    <property type="match status" value="1"/>
</dbReference>
<evidence type="ECO:0000313" key="2">
    <source>
        <dbReference type="Proteomes" id="UP001156318"/>
    </source>
</evidence>
<evidence type="ECO:0000313" key="1">
    <source>
        <dbReference type="EMBL" id="UYU32211.1"/>
    </source>
</evidence>
<dbReference type="RefSeq" id="WP_264385260.1">
    <property type="nucleotide sequence ID" value="NZ_CP074352.1"/>
</dbReference>
<dbReference type="Proteomes" id="UP001156318">
    <property type="component" value="Chromosome"/>
</dbReference>
<dbReference type="InterPro" id="IPR043129">
    <property type="entry name" value="ATPase_NBD"/>
</dbReference>
<reference evidence="1 2" key="1">
    <citation type="submission" date="2021-05" db="EMBL/GenBank/DDBJ databases">
        <title>Isolation, identification, and the growth promoting effects of Pantoea dispersa strain YSD J2 from the aboveground leaves of Cyperus esculentus L.Var. Sativus.</title>
        <authorList>
            <person name="Wang S."/>
            <person name="Tang X.M."/>
            <person name="Huang Y.N."/>
        </authorList>
    </citation>
    <scope>NUCLEOTIDE SEQUENCE [LARGE SCALE GENOMIC DNA]</scope>
    <source>
        <strain evidence="2">YSD YN2</strain>
    </source>
</reference>
<organism evidence="1 2">
    <name type="scientific">Siccibacter colletis</name>
    <dbReference type="NCBI Taxonomy" id="1505757"/>
    <lineage>
        <taxon>Bacteria</taxon>
        <taxon>Pseudomonadati</taxon>
        <taxon>Pseudomonadota</taxon>
        <taxon>Gammaproteobacteria</taxon>
        <taxon>Enterobacterales</taxon>
        <taxon>Enterobacteriaceae</taxon>
        <taxon>Siccibacter</taxon>
    </lineage>
</organism>
<protein>
    <submittedName>
        <fullName evidence="1">Pilus assembly protein PilM</fullName>
    </submittedName>
</protein>
<dbReference type="EMBL" id="CP074352">
    <property type="protein sequence ID" value="UYU32211.1"/>
    <property type="molecule type" value="Genomic_DNA"/>
</dbReference>
<sequence length="268" mass="29298">MTYEQWQIGLEIQEDGIKALALVSRGGQLRLRRWWQLALPPGCISNGSVAAPDALIATLTTWRKTLPWRRRVRLGFPAHRTLIRQVPFPTAPLNAPECERYIAAATARQLGLAPEALMLDYHSATDKRHFIVTAAQREEVARLSDCVGRAGLRLSAVAPDANALCTLLSRLGAPLRGVVSWQAGKWIMACDNHWGWVDAVTVTAFEQACALLGTPADETAWCELPPDITAPAAQHFNPWSMFGAPSSLPPRPLSWLTTIALAAGEVQP</sequence>
<proteinExistence type="predicted"/>